<evidence type="ECO:0000256" key="3">
    <source>
        <dbReference type="SAM" id="MobiDB-lite"/>
    </source>
</evidence>
<protein>
    <recommendedName>
        <fullName evidence="4">DUF4515 domain-containing protein</fullName>
    </recommendedName>
</protein>
<feature type="region of interest" description="Disordered" evidence="3">
    <location>
        <begin position="332"/>
        <end position="368"/>
    </location>
</feature>
<dbReference type="Ensembl" id="ENSMSIT00000008846.1">
    <property type="protein sequence ID" value="ENSMSIP00000006976.1"/>
    <property type="gene ID" value="ENSMSIG00000006206.1"/>
</dbReference>
<dbReference type="Proteomes" id="UP000694415">
    <property type="component" value="Unplaced"/>
</dbReference>
<accession>A0A8C6GJA2</accession>
<evidence type="ECO:0000259" key="4">
    <source>
        <dbReference type="Pfam" id="PF14988"/>
    </source>
</evidence>
<organism evidence="5 6">
    <name type="scientific">Mus spicilegus</name>
    <name type="common">Mound-building mouse</name>
    <dbReference type="NCBI Taxonomy" id="10103"/>
    <lineage>
        <taxon>Eukaryota</taxon>
        <taxon>Metazoa</taxon>
        <taxon>Chordata</taxon>
        <taxon>Craniata</taxon>
        <taxon>Vertebrata</taxon>
        <taxon>Euteleostomi</taxon>
        <taxon>Mammalia</taxon>
        <taxon>Eutheria</taxon>
        <taxon>Euarchontoglires</taxon>
        <taxon>Glires</taxon>
        <taxon>Rodentia</taxon>
        <taxon>Myomorpha</taxon>
        <taxon>Muroidea</taxon>
        <taxon>Muridae</taxon>
        <taxon>Murinae</taxon>
        <taxon>Mus</taxon>
        <taxon>Mus</taxon>
    </lineage>
</organism>
<dbReference type="PANTHER" id="PTHR14845">
    <property type="entry name" value="COILED-COIL DOMAIN-CONTAINING 166"/>
    <property type="match status" value="1"/>
</dbReference>
<evidence type="ECO:0000256" key="2">
    <source>
        <dbReference type="SAM" id="Coils"/>
    </source>
</evidence>
<evidence type="ECO:0000313" key="6">
    <source>
        <dbReference type="Proteomes" id="UP000694415"/>
    </source>
</evidence>
<evidence type="ECO:0000256" key="1">
    <source>
        <dbReference type="ARBA" id="ARBA00023054"/>
    </source>
</evidence>
<dbReference type="InterPro" id="IPR032777">
    <property type="entry name" value="DUF4515"/>
</dbReference>
<name>A0A8C6GJA2_MUSSI</name>
<feature type="compositionally biased region" description="Basic and acidic residues" evidence="3">
    <location>
        <begin position="332"/>
        <end position="345"/>
    </location>
</feature>
<feature type="compositionally biased region" description="Polar residues" evidence="3">
    <location>
        <begin position="359"/>
        <end position="368"/>
    </location>
</feature>
<dbReference type="AlphaFoldDB" id="A0A8C6GJA2"/>
<reference evidence="5" key="1">
    <citation type="submission" date="2025-08" db="UniProtKB">
        <authorList>
            <consortium name="Ensembl"/>
        </authorList>
    </citation>
    <scope>IDENTIFICATION</scope>
</reference>
<feature type="domain" description="DUF4515" evidence="4">
    <location>
        <begin position="250"/>
        <end position="317"/>
    </location>
</feature>
<dbReference type="PANTHER" id="PTHR14845:SF3">
    <property type="entry name" value="COILED-COIL DOMAIN CONTAINING 121, RETROGENE 1"/>
    <property type="match status" value="1"/>
</dbReference>
<evidence type="ECO:0000313" key="5">
    <source>
        <dbReference type="Ensembl" id="ENSMSIP00000006976.1"/>
    </source>
</evidence>
<feature type="coiled-coil region" evidence="2">
    <location>
        <begin position="288"/>
        <end position="315"/>
    </location>
</feature>
<keyword evidence="6" id="KW-1185">Reference proteome</keyword>
<dbReference type="Pfam" id="PF14988">
    <property type="entry name" value="DUF4515"/>
    <property type="match status" value="1"/>
</dbReference>
<proteinExistence type="predicted"/>
<sequence length="368" mass="42690">MNSQRPGVQVVCPAVSAYLMVEKMKWLLAVPDRTKVPCNFQDSLAGLSEHQTSWDDLTHDYYQTSTHQRLQSIVGKRKNLNPSIYTSAVAPHPLRRGRSECSYLRSTVTKDRRRSFPSAPHATSLDKYSQSQTFMKCHKSEVGPTQKLCKNVKETQVALEQLEDTRQLQEPKLLAQAETSFLGCLIKNHNRHKKPRKGCVASGYMKQMGDLQFLDKMDHIDPEHSLQTLIGQMELNEPEVLPRVPMEETKPKSAPEKTQAWELSVAKESESKFNPAINKENQKLWKKLERLAQDYYRVEETRKQMLRQKQELKDQRWDSVIRGTSIRLAWREHKQRCPKEREKLKSSVSSPQHPIRIILNQSPQHQMQ</sequence>
<reference evidence="5" key="2">
    <citation type="submission" date="2025-09" db="UniProtKB">
        <authorList>
            <consortium name="Ensembl"/>
        </authorList>
    </citation>
    <scope>IDENTIFICATION</scope>
</reference>
<keyword evidence="1 2" id="KW-0175">Coiled coil</keyword>